<dbReference type="Proteomes" id="UP000307943">
    <property type="component" value="Unassembled WGS sequence"/>
</dbReference>
<protein>
    <submittedName>
        <fullName evidence="1">Uncharacterized protein</fullName>
    </submittedName>
</protein>
<dbReference type="EMBL" id="VDCQ01000001">
    <property type="protein sequence ID" value="TNJ68191.1"/>
    <property type="molecule type" value="Genomic_DNA"/>
</dbReference>
<evidence type="ECO:0000313" key="2">
    <source>
        <dbReference type="Proteomes" id="UP000307943"/>
    </source>
</evidence>
<dbReference type="AlphaFoldDB" id="A0A5C4TGK3"/>
<reference evidence="1 2" key="1">
    <citation type="submission" date="2019-05" db="EMBL/GenBank/DDBJ databases">
        <title>We sequenced the genome of Paenibacillus hemerocallicola KCTC 33185 for further insight into its adaptation and study the phylogeny of Paenibacillus.</title>
        <authorList>
            <person name="Narsing Rao M.P."/>
        </authorList>
    </citation>
    <scope>NUCLEOTIDE SEQUENCE [LARGE SCALE GENOMIC DNA]</scope>
    <source>
        <strain evidence="1 2">KCTC 33185</strain>
    </source>
</reference>
<evidence type="ECO:0000313" key="1">
    <source>
        <dbReference type="EMBL" id="TNJ68191.1"/>
    </source>
</evidence>
<accession>A0A5C4TGK3</accession>
<dbReference type="OrthoDB" id="9895362at2"/>
<organism evidence="1 2">
    <name type="scientific">Paenibacillus hemerocallicola</name>
    <dbReference type="NCBI Taxonomy" id="1172614"/>
    <lineage>
        <taxon>Bacteria</taxon>
        <taxon>Bacillati</taxon>
        <taxon>Bacillota</taxon>
        <taxon>Bacilli</taxon>
        <taxon>Bacillales</taxon>
        <taxon>Paenibacillaceae</taxon>
        <taxon>Paenibacillus</taxon>
    </lineage>
</organism>
<comment type="caution">
    <text evidence="1">The sequence shown here is derived from an EMBL/GenBank/DDBJ whole genome shotgun (WGS) entry which is preliminary data.</text>
</comment>
<proteinExistence type="predicted"/>
<gene>
    <name evidence="1" type="ORF">FE784_00560</name>
</gene>
<sequence>MNGIAKLIHMAVSIPLRAPFIVSVSAQSGCGVDVAIFRKIDDAGEYKTVEQFRAVDHSDDRLHAALVAVQSVSNGTYAGGGERVAT</sequence>
<name>A0A5C4TGK3_9BACL</name>
<keyword evidence="2" id="KW-1185">Reference proteome</keyword>
<dbReference type="RefSeq" id="WP_139600168.1">
    <property type="nucleotide sequence ID" value="NZ_VDCQ01000001.1"/>
</dbReference>